<feature type="transmembrane region" description="Helical" evidence="7">
    <location>
        <begin position="172"/>
        <end position="190"/>
    </location>
</feature>
<accession>C3ZAN9</accession>
<organism>
    <name type="scientific">Branchiostoma floridae</name>
    <name type="common">Florida lancelet</name>
    <name type="synonym">Amphioxus</name>
    <dbReference type="NCBI Taxonomy" id="7739"/>
    <lineage>
        <taxon>Eukaryota</taxon>
        <taxon>Metazoa</taxon>
        <taxon>Chordata</taxon>
        <taxon>Cephalochordata</taxon>
        <taxon>Leptocardii</taxon>
        <taxon>Amphioxiformes</taxon>
        <taxon>Branchiostomatidae</taxon>
        <taxon>Branchiostoma</taxon>
    </lineage>
</organism>
<feature type="transmembrane region" description="Helical" evidence="7">
    <location>
        <begin position="280"/>
        <end position="299"/>
    </location>
</feature>
<dbReference type="PRINTS" id="PR00237">
    <property type="entry name" value="GPCRRHODOPSN"/>
</dbReference>
<proteinExistence type="predicted"/>
<dbReference type="GO" id="GO:0005886">
    <property type="term" value="C:plasma membrane"/>
    <property type="evidence" value="ECO:0007669"/>
    <property type="project" value="UniProtKB-SubCell"/>
</dbReference>
<evidence type="ECO:0000256" key="3">
    <source>
        <dbReference type="ARBA" id="ARBA00022692"/>
    </source>
</evidence>
<keyword evidence="2" id="KW-1003">Cell membrane</keyword>
<evidence type="ECO:0000256" key="1">
    <source>
        <dbReference type="ARBA" id="ARBA00004651"/>
    </source>
</evidence>
<evidence type="ECO:0000313" key="9">
    <source>
        <dbReference type="EMBL" id="EEN50442.1"/>
    </source>
</evidence>
<feature type="region of interest" description="Disordered" evidence="6">
    <location>
        <begin position="245"/>
        <end position="271"/>
    </location>
</feature>
<evidence type="ECO:0000256" key="5">
    <source>
        <dbReference type="ARBA" id="ARBA00023136"/>
    </source>
</evidence>
<dbReference type="PANTHER" id="PTHR22750">
    <property type="entry name" value="G-PROTEIN COUPLED RECEPTOR"/>
    <property type="match status" value="1"/>
</dbReference>
<dbReference type="EMBL" id="GG666602">
    <property type="protein sequence ID" value="EEN50442.1"/>
    <property type="molecule type" value="Genomic_DNA"/>
</dbReference>
<dbReference type="AlphaFoldDB" id="C3ZAN9"/>
<comment type="subcellular location">
    <subcellularLocation>
        <location evidence="1">Cell membrane</location>
        <topology evidence="1">Multi-pass membrane protein</topology>
    </subcellularLocation>
</comment>
<evidence type="ECO:0000259" key="8">
    <source>
        <dbReference type="PROSITE" id="PS50262"/>
    </source>
</evidence>
<feature type="domain" description="G-protein coupled receptors family 1 profile" evidence="8">
    <location>
        <begin position="70"/>
        <end position="329"/>
    </location>
</feature>
<keyword evidence="5 7" id="KW-0472">Membrane</keyword>
<dbReference type="InterPro" id="IPR000276">
    <property type="entry name" value="GPCR_Rhodpsn"/>
</dbReference>
<dbReference type="Gene3D" id="1.20.1070.10">
    <property type="entry name" value="Rhodopsin 7-helix transmembrane proteins"/>
    <property type="match status" value="1"/>
</dbReference>
<keyword evidence="4 7" id="KW-1133">Transmembrane helix</keyword>
<dbReference type="InParanoid" id="C3ZAN9"/>
<evidence type="ECO:0000256" key="4">
    <source>
        <dbReference type="ARBA" id="ARBA00022989"/>
    </source>
</evidence>
<reference evidence="9" key="1">
    <citation type="journal article" date="2008" name="Nature">
        <title>The amphioxus genome and the evolution of the chordate karyotype.</title>
        <authorList>
            <consortium name="US DOE Joint Genome Institute (JGI-PGF)"/>
            <person name="Putnam N.H."/>
            <person name="Butts T."/>
            <person name="Ferrier D.E.K."/>
            <person name="Furlong R.F."/>
            <person name="Hellsten U."/>
            <person name="Kawashima T."/>
            <person name="Robinson-Rechavi M."/>
            <person name="Shoguchi E."/>
            <person name="Terry A."/>
            <person name="Yu J.-K."/>
            <person name="Benito-Gutierrez E.L."/>
            <person name="Dubchak I."/>
            <person name="Garcia-Fernandez J."/>
            <person name="Gibson-Brown J.J."/>
            <person name="Grigoriev I.V."/>
            <person name="Horton A.C."/>
            <person name="de Jong P.J."/>
            <person name="Jurka J."/>
            <person name="Kapitonov V.V."/>
            <person name="Kohara Y."/>
            <person name="Kuroki Y."/>
            <person name="Lindquist E."/>
            <person name="Lucas S."/>
            <person name="Osoegawa K."/>
            <person name="Pennacchio L.A."/>
            <person name="Salamov A.A."/>
            <person name="Satou Y."/>
            <person name="Sauka-Spengler T."/>
            <person name="Schmutz J."/>
            <person name="Shin-I T."/>
            <person name="Toyoda A."/>
            <person name="Bronner-Fraser M."/>
            <person name="Fujiyama A."/>
            <person name="Holland L.Z."/>
            <person name="Holland P.W.H."/>
            <person name="Satoh N."/>
            <person name="Rokhsar D.S."/>
        </authorList>
    </citation>
    <scope>NUCLEOTIDE SEQUENCE [LARGE SCALE GENOMIC DNA]</scope>
    <source>
        <strain evidence="9">S238N-H82</strain>
        <tissue evidence="9">Testes</tissue>
    </source>
</reference>
<sequence>MFNNSSALSSVLDKTTGQFERKIPCILSNLRNNISYDEAEEACSMYTDFSDLGTGITVILLLTGLHIIVSNAVVLWGIARTPELHKQVYFFMANLAMTDLLAGVGLLARCGLVDQVGLTRLYFIMNSSNFIMYTQTMSASALCLLSVSCYVAIRHPILFYTRASSAKHDAGVAIVSSWLVLSLFSFIPSMGWNCLDMPISKCVNFNPLPYAAILVIVFILPACIMLFTNISVFIAIRKRLKRRLGQPGGQNDPEQNGAGQDQPSDEAERKFQKSMHKARTVMIQVVVAVIFWLLPLILIPVCRAAGEMCPVPSVALLMVLNSAINPIASIIRTPNLRKRIRLDAAAFHQVLVTLIRGNRVNPQVVQPPVNLQCIDSSRSGQNSNMAAGQP</sequence>
<feature type="transmembrane region" description="Helical" evidence="7">
    <location>
        <begin position="311"/>
        <end position="331"/>
    </location>
</feature>
<dbReference type="Pfam" id="PF00001">
    <property type="entry name" value="7tm_1"/>
    <property type="match status" value="1"/>
</dbReference>
<protein>
    <recommendedName>
        <fullName evidence="8">G-protein coupled receptors family 1 profile domain-containing protein</fullName>
    </recommendedName>
</protein>
<feature type="transmembrane region" description="Helical" evidence="7">
    <location>
        <begin position="210"/>
        <end position="236"/>
    </location>
</feature>
<dbReference type="SUPFAM" id="SSF81321">
    <property type="entry name" value="Family A G protein-coupled receptor-like"/>
    <property type="match status" value="1"/>
</dbReference>
<dbReference type="GO" id="GO:0004930">
    <property type="term" value="F:G protein-coupled receptor activity"/>
    <property type="evidence" value="ECO:0007669"/>
    <property type="project" value="InterPro"/>
</dbReference>
<evidence type="ECO:0000256" key="7">
    <source>
        <dbReference type="SAM" id="Phobius"/>
    </source>
</evidence>
<feature type="transmembrane region" description="Helical" evidence="7">
    <location>
        <begin position="55"/>
        <end position="76"/>
    </location>
</feature>
<name>C3ZAN9_BRAFL</name>
<dbReference type="PROSITE" id="PS50262">
    <property type="entry name" value="G_PROTEIN_RECEP_F1_2"/>
    <property type="match status" value="1"/>
</dbReference>
<keyword evidence="3 7" id="KW-0812">Transmembrane</keyword>
<dbReference type="InterPro" id="IPR017452">
    <property type="entry name" value="GPCR_Rhodpsn_7TM"/>
</dbReference>
<gene>
    <name evidence="9" type="ORF">BRAFLDRAFT_72183</name>
</gene>
<evidence type="ECO:0000256" key="2">
    <source>
        <dbReference type="ARBA" id="ARBA00022475"/>
    </source>
</evidence>
<evidence type="ECO:0000256" key="6">
    <source>
        <dbReference type="SAM" id="MobiDB-lite"/>
    </source>
</evidence>
<feature type="compositionally biased region" description="Polar residues" evidence="6">
    <location>
        <begin position="252"/>
        <end position="262"/>
    </location>
</feature>
<feature type="transmembrane region" description="Helical" evidence="7">
    <location>
        <begin position="88"/>
        <end position="108"/>
    </location>
</feature>
<feature type="transmembrane region" description="Helical" evidence="7">
    <location>
        <begin position="130"/>
        <end position="151"/>
    </location>
</feature>